<accession>A0A0B3S101</accession>
<comment type="caution">
    <text evidence="2">The sequence shown here is derived from an EMBL/GenBank/DDBJ whole genome shotgun (WGS) entry which is preliminary data.</text>
</comment>
<keyword evidence="1" id="KW-0732">Signal</keyword>
<dbReference type="EMBL" id="JSUQ01000028">
    <property type="protein sequence ID" value="KHQ50296.1"/>
    <property type="molecule type" value="Genomic_DNA"/>
</dbReference>
<keyword evidence="3" id="KW-1185">Reference proteome</keyword>
<organism evidence="2 3">
    <name type="scientific">Mameliella alba</name>
    <dbReference type="NCBI Taxonomy" id="561184"/>
    <lineage>
        <taxon>Bacteria</taxon>
        <taxon>Pseudomonadati</taxon>
        <taxon>Pseudomonadota</taxon>
        <taxon>Alphaproteobacteria</taxon>
        <taxon>Rhodobacterales</taxon>
        <taxon>Roseobacteraceae</taxon>
        <taxon>Mameliella</taxon>
    </lineage>
</organism>
<proteinExistence type="predicted"/>
<dbReference type="OrthoDB" id="1522627at2"/>
<dbReference type="AlphaFoldDB" id="A0A0B3S101"/>
<name>A0A0B3S101_9RHOB</name>
<evidence type="ECO:0000313" key="2">
    <source>
        <dbReference type="EMBL" id="KHQ50296.1"/>
    </source>
</evidence>
<reference evidence="2 3" key="1">
    <citation type="submission" date="2014-10" db="EMBL/GenBank/DDBJ databases">
        <title>Genome sequence of Ponticoccus sp. strain UMTAT08 isolated from clonal culture of toxic dinoflagellate Alexandrium tamiyavanichii.</title>
        <authorList>
            <person name="Gan H.Y."/>
            <person name="Muhd D.-D."/>
            <person name="Mohd Noor M.E."/>
            <person name="Yeong Y.S."/>
            <person name="Usup G."/>
        </authorList>
    </citation>
    <scope>NUCLEOTIDE SEQUENCE [LARGE SCALE GENOMIC DNA]</scope>
    <source>
        <strain evidence="2 3">UMTAT08</strain>
    </source>
</reference>
<protein>
    <submittedName>
        <fullName evidence="2">Uncharacterized protein</fullName>
    </submittedName>
</protein>
<sequence>MFRTICALALVATSASSQSMTDMTEQQWIEMLIEDYRRADGFCRGNPGDWHRTWEACGARTYQSLLLRYFDMCLGRYDQPASEAQWHECTENSIGPNPPAYYFGD</sequence>
<evidence type="ECO:0000313" key="3">
    <source>
        <dbReference type="Proteomes" id="UP000030960"/>
    </source>
</evidence>
<evidence type="ECO:0000256" key="1">
    <source>
        <dbReference type="SAM" id="SignalP"/>
    </source>
</evidence>
<feature type="chain" id="PRO_5002081472" evidence="1">
    <location>
        <begin position="22"/>
        <end position="105"/>
    </location>
</feature>
<dbReference type="RefSeq" id="WP_043146384.1">
    <property type="nucleotide sequence ID" value="NZ_JSUQ01000028.1"/>
</dbReference>
<gene>
    <name evidence="2" type="ORF">OA50_05144</name>
</gene>
<feature type="signal peptide" evidence="1">
    <location>
        <begin position="1"/>
        <end position="21"/>
    </location>
</feature>
<dbReference type="Proteomes" id="UP000030960">
    <property type="component" value="Unassembled WGS sequence"/>
</dbReference>